<comment type="cofactor">
    <cofactor evidence="3">
        <name>Mn(2+)</name>
        <dbReference type="ChEBI" id="CHEBI:29035"/>
    </cofactor>
    <text evidence="3">Binds 2 manganese ions per subunit.</text>
</comment>
<dbReference type="HOGENOM" id="CLU_030515_2_0_1"/>
<keyword evidence="3" id="KW-0464">Manganese</keyword>
<keyword evidence="1 3" id="KW-0479">Metal-binding</keyword>
<dbReference type="InterPro" id="IPR011051">
    <property type="entry name" value="RmlC_Cupin_sf"/>
</dbReference>
<proteinExistence type="predicted"/>
<dbReference type="InParanoid" id="J4GDM1"/>
<feature type="binding site" evidence="3">
    <location>
        <position position="153"/>
    </location>
    <ligand>
        <name>Mn(2+)</name>
        <dbReference type="ChEBI" id="CHEBI:29035"/>
        <label>1</label>
    </ligand>
</feature>
<dbReference type="PANTHER" id="PTHR35848:SF9">
    <property type="entry name" value="SLL1358 PROTEIN"/>
    <property type="match status" value="1"/>
</dbReference>
<feature type="binding site" evidence="3">
    <location>
        <position position="159"/>
    </location>
    <ligand>
        <name>Mn(2+)</name>
        <dbReference type="ChEBI" id="CHEBI:29035"/>
        <label>1</label>
    </ligand>
</feature>
<dbReference type="CDD" id="cd20304">
    <property type="entry name" value="cupin_OxDC_N"/>
    <property type="match status" value="1"/>
</dbReference>
<feature type="active site" description="Proton donor" evidence="2">
    <location>
        <position position="378"/>
    </location>
</feature>
<evidence type="ECO:0000259" key="4">
    <source>
        <dbReference type="SMART" id="SM00835"/>
    </source>
</evidence>
<gene>
    <name evidence="5" type="ORF">FIBRA_07155</name>
</gene>
<dbReference type="InterPro" id="IPR017774">
    <property type="entry name" value="Bicupin_oxalate_deCO2ase/Oxase"/>
</dbReference>
<dbReference type="GO" id="GO:0033609">
    <property type="term" value="P:oxalate metabolic process"/>
    <property type="evidence" value="ECO:0007669"/>
    <property type="project" value="InterPro"/>
</dbReference>
<organism evidence="5 6">
    <name type="scientific">Fibroporia radiculosa</name>
    <dbReference type="NCBI Taxonomy" id="599839"/>
    <lineage>
        <taxon>Eukaryota</taxon>
        <taxon>Fungi</taxon>
        <taxon>Dikarya</taxon>
        <taxon>Basidiomycota</taxon>
        <taxon>Agaricomycotina</taxon>
        <taxon>Agaricomycetes</taxon>
        <taxon>Polyporales</taxon>
        <taxon>Fibroporiaceae</taxon>
        <taxon>Fibroporia</taxon>
    </lineage>
</organism>
<keyword evidence="6" id="KW-1185">Reference proteome</keyword>
<dbReference type="SUPFAM" id="SSF51182">
    <property type="entry name" value="RmlC-like cupins"/>
    <property type="match status" value="1"/>
</dbReference>
<sequence>MLLFTTAIAAPAPLSKRVVSSTASAIPASETVLPASDSANNVMWNPVAGTGARPASSNTSTTEHQPIRGALGATIVAQQNKALQQQNPDALAPPTTDSGVIPGGNIKWPMSLSPIRLQTGGWARQQNIKQMPIATSMAGVNMRLEAGAIRELHWHKTAEWAYVLSGYLQVTAVDQDGQNYMGNVGPGDLWFFPPGIPHSLQATSDNPDGAEFLLVFDNGDFSDDSTFQLTDWLAHTPKEILAKNFGTTIAAWDDLPGKQLYIFPGVSPSSDASTVEDPLGEVPNPYTFKMSNMTATQLPGGSVKIVDSRTFPAASSIAVADVTVEPGAMRSGNARITEFASSSIAQTYDFQAGDVGFIPATYGHYVENIGNDTLHFLEVFNTDVFQDVSLMQWLALIPPQLVQAHLQISDEIITSFKKAKQIVVGPN</sequence>
<dbReference type="EMBL" id="HE797174">
    <property type="protein sequence ID" value="CCM04958.1"/>
    <property type="molecule type" value="Genomic_DNA"/>
</dbReference>
<dbReference type="PANTHER" id="PTHR35848">
    <property type="entry name" value="OXALATE-BINDING PROTEIN"/>
    <property type="match status" value="1"/>
</dbReference>
<dbReference type="CDD" id="cd20305">
    <property type="entry name" value="cupin_OxDC_C"/>
    <property type="match status" value="1"/>
</dbReference>
<feature type="binding site" evidence="3">
    <location>
        <position position="198"/>
    </location>
    <ligand>
        <name>Mn(2+)</name>
        <dbReference type="ChEBI" id="CHEBI:29035"/>
        <label>1</label>
    </ligand>
</feature>
<feature type="binding site" evidence="3">
    <location>
        <position position="364"/>
    </location>
    <ligand>
        <name>Mn(2+)</name>
        <dbReference type="ChEBI" id="CHEBI:29035"/>
        <label>2</label>
    </ligand>
</feature>
<feature type="binding site" evidence="3">
    <location>
        <position position="155"/>
    </location>
    <ligand>
        <name>Mn(2+)</name>
        <dbReference type="ChEBI" id="CHEBI:29035"/>
        <label>1</label>
    </ligand>
</feature>
<dbReference type="Gene3D" id="2.60.120.10">
    <property type="entry name" value="Jelly Rolls"/>
    <property type="match status" value="2"/>
</dbReference>
<dbReference type="GO" id="GO:0046872">
    <property type="term" value="F:metal ion binding"/>
    <property type="evidence" value="ECO:0007669"/>
    <property type="project" value="UniProtKB-KW"/>
</dbReference>
<accession>J4GDM1</accession>
<dbReference type="NCBIfam" id="TIGR03404">
    <property type="entry name" value="bicupin_oxalic"/>
    <property type="match status" value="1"/>
</dbReference>
<evidence type="ECO:0000313" key="5">
    <source>
        <dbReference type="EMBL" id="CCM04958.1"/>
    </source>
</evidence>
<evidence type="ECO:0000256" key="1">
    <source>
        <dbReference type="ARBA" id="ARBA00022723"/>
    </source>
</evidence>
<evidence type="ECO:0000256" key="2">
    <source>
        <dbReference type="PIRSR" id="PIRSR617774-1"/>
    </source>
</evidence>
<dbReference type="AlphaFoldDB" id="J4GDM1"/>
<protein>
    <recommendedName>
        <fullName evidence="4">Cupin type-1 domain-containing protein</fullName>
    </recommendedName>
</protein>
<dbReference type="SMART" id="SM00835">
    <property type="entry name" value="Cupin_1"/>
    <property type="match status" value="2"/>
</dbReference>
<evidence type="ECO:0000313" key="6">
    <source>
        <dbReference type="Proteomes" id="UP000006352"/>
    </source>
</evidence>
<feature type="domain" description="Cupin type-1" evidence="4">
    <location>
        <begin position="288"/>
        <end position="414"/>
    </location>
</feature>
<dbReference type="InterPro" id="IPR014710">
    <property type="entry name" value="RmlC-like_jellyroll"/>
</dbReference>
<dbReference type="InterPro" id="IPR051610">
    <property type="entry name" value="GPI/OXD"/>
</dbReference>
<evidence type="ECO:0000256" key="3">
    <source>
        <dbReference type="PIRSR" id="PIRSR617774-2"/>
    </source>
</evidence>
<dbReference type="RefSeq" id="XP_012184241.1">
    <property type="nucleotide sequence ID" value="XM_012328851.1"/>
</dbReference>
<dbReference type="OrthoDB" id="10263073at2759"/>
<name>J4GDM1_9APHY</name>
<dbReference type="STRING" id="599839.J4GDM1"/>
<dbReference type="InterPro" id="IPR006045">
    <property type="entry name" value="Cupin_1"/>
</dbReference>
<reference evidence="5 6" key="1">
    <citation type="journal article" date="2012" name="Appl. Environ. Microbiol.">
        <title>Short-read sequencing for genomic analysis of the brown rot fungus Fibroporia radiculosa.</title>
        <authorList>
            <person name="Tang J.D."/>
            <person name="Perkins A.D."/>
            <person name="Sonstegard T.S."/>
            <person name="Schroeder S.G."/>
            <person name="Burgess S.C."/>
            <person name="Diehl S.V."/>
        </authorList>
    </citation>
    <scope>NUCLEOTIDE SEQUENCE [LARGE SCALE GENOMIC DNA]</scope>
    <source>
        <strain evidence="5 6">TFFH 294</strain>
    </source>
</reference>
<dbReference type="Pfam" id="PF00190">
    <property type="entry name" value="Cupin_1"/>
    <property type="match status" value="2"/>
</dbReference>
<dbReference type="GeneID" id="24099869"/>
<feature type="domain" description="Cupin type-1" evidence="4">
    <location>
        <begin position="113"/>
        <end position="253"/>
    </location>
</feature>
<dbReference type="Proteomes" id="UP000006352">
    <property type="component" value="Unassembled WGS sequence"/>
</dbReference>